<comment type="caution">
    <text evidence="3">The sequence shown here is derived from an EMBL/GenBank/DDBJ whole genome shotgun (WGS) entry which is preliminary data.</text>
</comment>
<organism evidence="3 4">
    <name type="scientific">Sphingobacterium corticis</name>
    <dbReference type="NCBI Taxonomy" id="1812823"/>
    <lineage>
        <taxon>Bacteria</taxon>
        <taxon>Pseudomonadati</taxon>
        <taxon>Bacteroidota</taxon>
        <taxon>Sphingobacteriia</taxon>
        <taxon>Sphingobacteriales</taxon>
        <taxon>Sphingobacteriaceae</taxon>
        <taxon>Sphingobacterium</taxon>
    </lineage>
</organism>
<dbReference type="Proteomes" id="UP001597393">
    <property type="component" value="Unassembled WGS sequence"/>
</dbReference>
<feature type="transmembrane region" description="Helical" evidence="1">
    <location>
        <begin position="40"/>
        <end position="59"/>
    </location>
</feature>
<keyword evidence="1" id="KW-0472">Membrane</keyword>
<keyword evidence="4" id="KW-1185">Reference proteome</keyword>
<evidence type="ECO:0000313" key="4">
    <source>
        <dbReference type="Proteomes" id="UP001597393"/>
    </source>
</evidence>
<keyword evidence="1" id="KW-0812">Transmembrane</keyword>
<dbReference type="InterPro" id="IPR009589">
    <property type="entry name" value="PH_YyaB-like"/>
</dbReference>
<reference evidence="4" key="1">
    <citation type="journal article" date="2019" name="Int. J. Syst. Evol. Microbiol.">
        <title>The Global Catalogue of Microorganisms (GCM) 10K type strain sequencing project: providing services to taxonomists for standard genome sequencing and annotation.</title>
        <authorList>
            <consortium name="The Broad Institute Genomics Platform"/>
            <consortium name="The Broad Institute Genome Sequencing Center for Infectious Disease"/>
            <person name="Wu L."/>
            <person name="Ma J."/>
        </authorList>
    </citation>
    <scope>NUCLEOTIDE SEQUENCE [LARGE SCALE GENOMIC DNA]</scope>
    <source>
        <strain evidence="4">KCTC 42248</strain>
    </source>
</reference>
<feature type="transmembrane region" description="Helical" evidence="1">
    <location>
        <begin position="12"/>
        <end position="34"/>
    </location>
</feature>
<dbReference type="RefSeq" id="WP_380869118.1">
    <property type="nucleotide sequence ID" value="NZ_JBHUMA010000006.1"/>
</dbReference>
<accession>A0ABW5NJ77</accession>
<evidence type="ECO:0000256" key="1">
    <source>
        <dbReference type="SAM" id="Phobius"/>
    </source>
</evidence>
<sequence length="143" mass="16783">MTYFKMRKDWIYGIIFWFSVLSMWIAPIACIVAFGILHPSIIIAIILIGFSIYLLRSWFDSSFIIDEQNIHIICGYMRKTVSIATIRKIEREKTMLSGDRYAFATKGLIIHYDKFDDVYITPDDNDRFIEALLQIKSDIEIIK</sequence>
<protein>
    <submittedName>
        <fullName evidence="3">PH domain-containing protein</fullName>
    </submittedName>
</protein>
<keyword evidence="1" id="KW-1133">Transmembrane helix</keyword>
<name>A0ABW5NJ77_9SPHI</name>
<evidence type="ECO:0000259" key="2">
    <source>
        <dbReference type="Pfam" id="PF06713"/>
    </source>
</evidence>
<dbReference type="Pfam" id="PF06713">
    <property type="entry name" value="bPH_4"/>
    <property type="match status" value="1"/>
</dbReference>
<feature type="domain" description="Uncharacterized protein YyaB-like PH" evidence="2">
    <location>
        <begin position="62"/>
        <end position="135"/>
    </location>
</feature>
<evidence type="ECO:0000313" key="3">
    <source>
        <dbReference type="EMBL" id="MFD2598990.1"/>
    </source>
</evidence>
<gene>
    <name evidence="3" type="ORF">ACFSQ3_08495</name>
</gene>
<dbReference type="EMBL" id="JBHUMA010000006">
    <property type="protein sequence ID" value="MFD2598990.1"/>
    <property type="molecule type" value="Genomic_DNA"/>
</dbReference>
<proteinExistence type="predicted"/>